<dbReference type="Proteomes" id="UP000823632">
    <property type="component" value="Unassembled WGS sequence"/>
</dbReference>
<proteinExistence type="predicted"/>
<reference evidence="1" key="2">
    <citation type="journal article" date="2021" name="PeerJ">
        <title>Extensive microbial diversity within the chicken gut microbiome revealed by metagenomics and culture.</title>
        <authorList>
            <person name="Gilroy R."/>
            <person name="Ravi A."/>
            <person name="Getino M."/>
            <person name="Pursley I."/>
            <person name="Horton D.L."/>
            <person name="Alikhan N.F."/>
            <person name="Baker D."/>
            <person name="Gharbi K."/>
            <person name="Hall N."/>
            <person name="Watson M."/>
            <person name="Adriaenssens E.M."/>
            <person name="Foster-Nyarko E."/>
            <person name="Jarju S."/>
            <person name="Secka A."/>
            <person name="Antonio M."/>
            <person name="Oren A."/>
            <person name="Chaudhuri R.R."/>
            <person name="La Ragione R."/>
            <person name="Hildebrand F."/>
            <person name="Pallen M.J."/>
        </authorList>
    </citation>
    <scope>NUCLEOTIDE SEQUENCE</scope>
    <source>
        <strain evidence="1">10192</strain>
    </source>
</reference>
<gene>
    <name evidence="1" type="ORF">IAC76_01880</name>
</gene>
<comment type="caution">
    <text evidence="1">The sequence shown here is derived from an EMBL/GenBank/DDBJ whole genome shotgun (WGS) entry which is preliminary data.</text>
</comment>
<protein>
    <submittedName>
        <fullName evidence="1">Uncharacterized protein</fullName>
    </submittedName>
</protein>
<evidence type="ECO:0000313" key="2">
    <source>
        <dbReference type="Proteomes" id="UP000823632"/>
    </source>
</evidence>
<reference evidence="1" key="1">
    <citation type="submission" date="2020-10" db="EMBL/GenBank/DDBJ databases">
        <authorList>
            <person name="Gilroy R."/>
        </authorList>
    </citation>
    <scope>NUCLEOTIDE SEQUENCE</scope>
    <source>
        <strain evidence="1">10192</strain>
    </source>
</reference>
<accession>A0A9D9GWX6</accession>
<dbReference type="AlphaFoldDB" id="A0A9D9GWX6"/>
<sequence length="166" mass="19286">MKINKIFNNIQKRIDIAKYNKHQKEINELVNTSRMKMDSDAYNQIDMARETIANFARKNCVNVDIYDTSETMAFTKQINPEIEKTLGDNITIRVTDMLNGKSKEVMMPADTSKEYVFERKNSRILHNTDSGTEYIYQGHFTSEDNFLKTVYRHISNLTSAIKGKKS</sequence>
<evidence type="ECO:0000313" key="1">
    <source>
        <dbReference type="EMBL" id="MBO8430115.1"/>
    </source>
</evidence>
<dbReference type="EMBL" id="JADIND010000040">
    <property type="protein sequence ID" value="MBO8430115.1"/>
    <property type="molecule type" value="Genomic_DNA"/>
</dbReference>
<name>A0A9D9GWX6_9BACT</name>
<organism evidence="1 2">
    <name type="scientific">Candidatus Scatousia excrementipullorum</name>
    <dbReference type="NCBI Taxonomy" id="2840936"/>
    <lineage>
        <taxon>Bacteria</taxon>
        <taxon>Candidatus Scatousia</taxon>
    </lineage>
</organism>